<organism evidence="2 3">
    <name type="scientific">Trichobilharzia regenti</name>
    <name type="common">Nasal bird schistosome</name>
    <dbReference type="NCBI Taxonomy" id="157069"/>
    <lineage>
        <taxon>Eukaryota</taxon>
        <taxon>Metazoa</taxon>
        <taxon>Spiralia</taxon>
        <taxon>Lophotrochozoa</taxon>
        <taxon>Platyhelminthes</taxon>
        <taxon>Trematoda</taxon>
        <taxon>Digenea</taxon>
        <taxon>Strigeidida</taxon>
        <taxon>Schistosomatoidea</taxon>
        <taxon>Schistosomatidae</taxon>
        <taxon>Trichobilharzia</taxon>
    </lineage>
</organism>
<evidence type="ECO:0000313" key="2">
    <source>
        <dbReference type="Proteomes" id="UP000050795"/>
    </source>
</evidence>
<reference evidence="3" key="2">
    <citation type="submission" date="2023-11" db="UniProtKB">
        <authorList>
            <consortium name="WormBaseParasite"/>
        </authorList>
    </citation>
    <scope>IDENTIFICATION</scope>
</reference>
<keyword evidence="1" id="KW-1133">Transmembrane helix</keyword>
<sequence length="109" mass="12790">MNTNKRLSASTTPKHTVDISLEIKAETAFNILCKNHQRHIVEYFEAIVKLTVKWSILVFHLTYIGNLYLIKLPRVSNIILFLSSKLSYSLLFYLNWLLSLHLHTNRYGR</sequence>
<name>A0AA85JTF3_TRIRE</name>
<keyword evidence="2" id="KW-1185">Reference proteome</keyword>
<dbReference type="AlphaFoldDB" id="A0AA85JTF3"/>
<evidence type="ECO:0000256" key="1">
    <source>
        <dbReference type="SAM" id="Phobius"/>
    </source>
</evidence>
<evidence type="ECO:0000313" key="3">
    <source>
        <dbReference type="WBParaSite" id="TREG1_45870.1"/>
    </source>
</evidence>
<dbReference type="WBParaSite" id="TREG1_45870.1">
    <property type="protein sequence ID" value="TREG1_45870.1"/>
    <property type="gene ID" value="TREG1_45870"/>
</dbReference>
<keyword evidence="1" id="KW-0472">Membrane</keyword>
<dbReference type="Proteomes" id="UP000050795">
    <property type="component" value="Unassembled WGS sequence"/>
</dbReference>
<keyword evidence="1" id="KW-0812">Transmembrane</keyword>
<reference evidence="2" key="1">
    <citation type="submission" date="2022-06" db="EMBL/GenBank/DDBJ databases">
        <authorList>
            <person name="Berger JAMES D."/>
            <person name="Berger JAMES D."/>
        </authorList>
    </citation>
    <scope>NUCLEOTIDE SEQUENCE [LARGE SCALE GENOMIC DNA]</scope>
</reference>
<protein>
    <submittedName>
        <fullName evidence="3">Uncharacterized protein</fullName>
    </submittedName>
</protein>
<accession>A0AA85JTF3</accession>
<proteinExistence type="predicted"/>
<feature type="transmembrane region" description="Helical" evidence="1">
    <location>
        <begin position="77"/>
        <end position="98"/>
    </location>
</feature>
<feature type="transmembrane region" description="Helical" evidence="1">
    <location>
        <begin position="52"/>
        <end position="70"/>
    </location>
</feature>